<dbReference type="PANTHER" id="PTHR24296">
    <property type="entry name" value="CYTOCHROME P450"/>
    <property type="match status" value="1"/>
</dbReference>
<accession>A0AA36E0A5</accession>
<evidence type="ECO:0000256" key="1">
    <source>
        <dbReference type="ARBA" id="ARBA00001971"/>
    </source>
</evidence>
<feature type="binding site" description="axial binding residue" evidence="6">
    <location>
        <position position="457"/>
    </location>
    <ligand>
        <name>heme</name>
        <dbReference type="ChEBI" id="CHEBI:30413"/>
    </ligand>
    <ligandPart>
        <name>Fe</name>
        <dbReference type="ChEBI" id="CHEBI:18248"/>
    </ligandPart>
</feature>
<dbReference type="GO" id="GO:0016705">
    <property type="term" value="F:oxidoreductase activity, acting on paired donors, with incorporation or reduction of molecular oxygen"/>
    <property type="evidence" value="ECO:0007669"/>
    <property type="project" value="InterPro"/>
</dbReference>
<keyword evidence="6 7" id="KW-0349">Heme</keyword>
<dbReference type="GO" id="GO:0006629">
    <property type="term" value="P:lipid metabolic process"/>
    <property type="evidence" value="ECO:0007669"/>
    <property type="project" value="UniProtKB-ARBA"/>
</dbReference>
<dbReference type="GO" id="GO:0005506">
    <property type="term" value="F:iron ion binding"/>
    <property type="evidence" value="ECO:0007669"/>
    <property type="project" value="InterPro"/>
</dbReference>
<evidence type="ECO:0000256" key="4">
    <source>
        <dbReference type="ARBA" id="ARBA00023002"/>
    </source>
</evidence>
<dbReference type="Proteomes" id="UP001177003">
    <property type="component" value="Chromosome 3"/>
</dbReference>
<dbReference type="GO" id="GO:0004497">
    <property type="term" value="F:monooxygenase activity"/>
    <property type="evidence" value="ECO:0007669"/>
    <property type="project" value="UniProtKB-KW"/>
</dbReference>
<evidence type="ECO:0000313" key="9">
    <source>
        <dbReference type="Proteomes" id="UP001177003"/>
    </source>
</evidence>
<comment type="similarity">
    <text evidence="2 7">Belongs to the cytochrome P450 family.</text>
</comment>
<evidence type="ECO:0000313" key="8">
    <source>
        <dbReference type="EMBL" id="CAI9277182.1"/>
    </source>
</evidence>
<organism evidence="8 9">
    <name type="scientific">Lactuca saligna</name>
    <name type="common">Willowleaf lettuce</name>
    <dbReference type="NCBI Taxonomy" id="75948"/>
    <lineage>
        <taxon>Eukaryota</taxon>
        <taxon>Viridiplantae</taxon>
        <taxon>Streptophyta</taxon>
        <taxon>Embryophyta</taxon>
        <taxon>Tracheophyta</taxon>
        <taxon>Spermatophyta</taxon>
        <taxon>Magnoliopsida</taxon>
        <taxon>eudicotyledons</taxon>
        <taxon>Gunneridae</taxon>
        <taxon>Pentapetalae</taxon>
        <taxon>asterids</taxon>
        <taxon>campanulids</taxon>
        <taxon>Asterales</taxon>
        <taxon>Asteraceae</taxon>
        <taxon>Cichorioideae</taxon>
        <taxon>Cichorieae</taxon>
        <taxon>Lactucinae</taxon>
        <taxon>Lactuca</taxon>
    </lineage>
</organism>
<dbReference type="CDD" id="cd11064">
    <property type="entry name" value="CYP86A"/>
    <property type="match status" value="1"/>
</dbReference>
<keyword evidence="4 7" id="KW-0560">Oxidoreductase</keyword>
<dbReference type="PROSITE" id="PS00086">
    <property type="entry name" value="CYTOCHROME_P450"/>
    <property type="match status" value="1"/>
</dbReference>
<dbReference type="InterPro" id="IPR002401">
    <property type="entry name" value="Cyt_P450_E_grp-I"/>
</dbReference>
<gene>
    <name evidence="8" type="ORF">LSALG_LOCUS17122</name>
</gene>
<dbReference type="AlphaFoldDB" id="A0AA36E0A5"/>
<keyword evidence="9" id="KW-1185">Reference proteome</keyword>
<dbReference type="PRINTS" id="PR00385">
    <property type="entry name" value="P450"/>
</dbReference>
<keyword evidence="7" id="KW-0503">Monooxygenase</keyword>
<keyword evidence="3 6" id="KW-0479">Metal-binding</keyword>
<dbReference type="PRINTS" id="PR00463">
    <property type="entry name" value="EP450I"/>
</dbReference>
<evidence type="ECO:0000256" key="7">
    <source>
        <dbReference type="RuleBase" id="RU000461"/>
    </source>
</evidence>
<dbReference type="GO" id="GO:0020037">
    <property type="term" value="F:heme binding"/>
    <property type="evidence" value="ECO:0007669"/>
    <property type="project" value="InterPro"/>
</dbReference>
<protein>
    <recommendedName>
        <fullName evidence="10">Cytochrome P450</fullName>
    </recommendedName>
</protein>
<proteinExistence type="inferred from homology"/>
<evidence type="ECO:0000256" key="3">
    <source>
        <dbReference type="ARBA" id="ARBA00022723"/>
    </source>
</evidence>
<dbReference type="EMBL" id="OX465079">
    <property type="protein sequence ID" value="CAI9277182.1"/>
    <property type="molecule type" value="Genomic_DNA"/>
</dbReference>
<reference evidence="8" key="1">
    <citation type="submission" date="2023-04" db="EMBL/GenBank/DDBJ databases">
        <authorList>
            <person name="Vijverberg K."/>
            <person name="Xiong W."/>
            <person name="Schranz E."/>
        </authorList>
    </citation>
    <scope>NUCLEOTIDE SEQUENCE</scope>
</reference>
<comment type="cofactor">
    <cofactor evidence="1 6">
        <name>heme</name>
        <dbReference type="ChEBI" id="CHEBI:30413"/>
    </cofactor>
</comment>
<evidence type="ECO:0008006" key="10">
    <source>
        <dbReference type="Google" id="ProtNLM"/>
    </source>
</evidence>
<dbReference type="InterPro" id="IPR017972">
    <property type="entry name" value="Cyt_P450_CS"/>
</dbReference>
<dbReference type="InterPro" id="IPR001128">
    <property type="entry name" value="Cyt_P450"/>
</dbReference>
<keyword evidence="5 6" id="KW-0408">Iron</keyword>
<dbReference type="Pfam" id="PF00067">
    <property type="entry name" value="p450"/>
    <property type="match status" value="1"/>
</dbReference>
<name>A0AA36E0A5_LACSI</name>
<evidence type="ECO:0000256" key="2">
    <source>
        <dbReference type="ARBA" id="ARBA00010617"/>
    </source>
</evidence>
<evidence type="ECO:0000256" key="6">
    <source>
        <dbReference type="PIRSR" id="PIRSR602401-1"/>
    </source>
</evidence>
<evidence type="ECO:0000256" key="5">
    <source>
        <dbReference type="ARBA" id="ARBA00023004"/>
    </source>
</evidence>
<dbReference type="SUPFAM" id="SSF48264">
    <property type="entry name" value="Cytochrome P450"/>
    <property type="match status" value="1"/>
</dbReference>
<dbReference type="InterPro" id="IPR036396">
    <property type="entry name" value="Cyt_P450_sf"/>
</dbReference>
<sequence>METPFSSLFALCSLLSAITYCCLIYNATLFHKLRCFLLPLLSGDDAPPTYAVIGCLISFYKNRHRLLSWYTDLLSASPTQTVVIRRLGARKTIITANPENVEYMLKTNFINFPKGKPFTDILNDFLGCGIFNVDGELWHAQRKLASHQFSSKSLKEHVETIVKESVKMKLFPLLDSLAGGKAVDLQEVLRRLGFDIVCRLSSGFDPCCLGDEHCLSDEVEILKAFDKAGEISAKREATPISTAWKLKKVLGVGSEKVLKDSVKKIHDFISKIVDERKKNITKSESKDLLSRMIMDGVSEDVIRDMLISFIMAGRDTTSAAMTWLFYALSRHSQVEEKLVKEIGFQFKEDEYENLKEMKYLQTCLCETMRLYPPVAWDSKHAVYDDMLPDGTPVKAGDRVTYFSYGMGRMEKIWGMDRLEFRPDRWFDCKPDENGGTLYLKEVSPFKFPVFHAGPRVCIGKGLANVQMSYVVASIVKRFEIRPVVSREEAVYLPLLTAHMDGGLKVFIRRRQQRTAATCHDNKIKKNLFETTS</sequence>
<dbReference type="Gene3D" id="1.10.630.10">
    <property type="entry name" value="Cytochrome P450"/>
    <property type="match status" value="1"/>
</dbReference>